<dbReference type="PANTHER" id="PTHR14312">
    <property type="entry name" value="CREB/ATF BZIP TRANSCRIPTION FACTOR"/>
    <property type="match status" value="1"/>
</dbReference>
<feature type="compositionally biased region" description="Basic and acidic residues" evidence="2">
    <location>
        <begin position="276"/>
        <end position="291"/>
    </location>
</feature>
<feature type="compositionally biased region" description="Basic residues" evidence="2">
    <location>
        <begin position="831"/>
        <end position="840"/>
    </location>
</feature>
<feature type="region of interest" description="Disordered" evidence="2">
    <location>
        <begin position="276"/>
        <end position="326"/>
    </location>
</feature>
<keyword evidence="1" id="KW-0175">Coiled coil</keyword>
<comment type="caution">
    <text evidence="3">The sequence shown here is derived from an EMBL/GenBank/DDBJ whole genome shotgun (WGS) entry which is preliminary data.</text>
</comment>
<gene>
    <name evidence="3" type="ORF">INT47_010438</name>
</gene>
<accession>A0A8H7RBG6</accession>
<feature type="region of interest" description="Disordered" evidence="2">
    <location>
        <begin position="218"/>
        <end position="246"/>
    </location>
</feature>
<dbReference type="GO" id="GO:0043565">
    <property type="term" value="F:sequence-specific DNA binding"/>
    <property type="evidence" value="ECO:0007669"/>
    <property type="project" value="TreeGrafter"/>
</dbReference>
<feature type="region of interest" description="Disordered" evidence="2">
    <location>
        <begin position="476"/>
        <end position="497"/>
    </location>
</feature>
<feature type="compositionally biased region" description="Polar residues" evidence="2">
    <location>
        <begin position="486"/>
        <end position="497"/>
    </location>
</feature>
<feature type="compositionally biased region" description="Polar residues" evidence="2">
    <location>
        <begin position="71"/>
        <end position="84"/>
    </location>
</feature>
<dbReference type="GO" id="GO:0010468">
    <property type="term" value="P:regulation of gene expression"/>
    <property type="evidence" value="ECO:0007669"/>
    <property type="project" value="TreeGrafter"/>
</dbReference>
<dbReference type="Proteomes" id="UP000603453">
    <property type="component" value="Unassembled WGS sequence"/>
</dbReference>
<organism evidence="3 4">
    <name type="scientific">Mucor saturninus</name>
    <dbReference type="NCBI Taxonomy" id="64648"/>
    <lineage>
        <taxon>Eukaryota</taxon>
        <taxon>Fungi</taxon>
        <taxon>Fungi incertae sedis</taxon>
        <taxon>Mucoromycota</taxon>
        <taxon>Mucoromycotina</taxon>
        <taxon>Mucoromycetes</taxon>
        <taxon>Mucorales</taxon>
        <taxon>Mucorineae</taxon>
        <taxon>Mucoraceae</taxon>
        <taxon>Mucor</taxon>
    </lineage>
</organism>
<name>A0A8H7RBG6_9FUNG</name>
<feature type="compositionally biased region" description="Basic and acidic residues" evidence="2">
    <location>
        <begin position="39"/>
        <end position="53"/>
    </location>
</feature>
<evidence type="ECO:0000256" key="2">
    <source>
        <dbReference type="SAM" id="MobiDB-lite"/>
    </source>
</evidence>
<dbReference type="EMBL" id="JAEPRD010000021">
    <property type="protein sequence ID" value="KAG2208076.1"/>
    <property type="molecule type" value="Genomic_DNA"/>
</dbReference>
<sequence length="988" mass="111965">MSSIASVKSKDRPASAGQKFWPLKKFGLHHHSGKEEVIVAEPAKDLMEKDAQKKSKNKRLSSLLSSRRQEASIQNLQSHVNTPESIAADTKKQTNHASNTPTLTRKSGRDIVRSRINSQNTTVIPPNHKQNMTAKSAGSATLARSNTFSHFTPPCSPTPPLNKLRARELRNSTRRSSEDRFKRPQSPPKRNDSPTQQPHIMLESVQQQIQLDQLMNSMNDDVDNDSAIEEDDYEEDNISKKDIIPKSANTTKNMAGIDSSPPIKLSKKKVAESFIELKPDTKEEEKEEEHHQHQHEHKHHQQQQQQKQQQVRSPFCSPPLKPAAATGTEENLLELTRDDNSAAGIASINSEPPMSPAMCALDVQSVQQDENNLPLELPQQNTLYVQQQHQQQQQQPIQRINRLRPAASFATLRQLANSNNTFQYQQFSNNSQQQPIPQIKRRPVSFIESGQHVNYASPATSDDYLTVHRPAYYRRASSEDNRQFHTRQQSDTNQYSSRRLVRSNTVHNLIIKDGYGHRIVQCLGLDESQQQQQQQHQNQQPPLRRKNSSFESHDSFPHDWSPPTEVMDDSLFSNRSVVEEPYYQQHPQLQQQQHQQQQQQQMMIGQQDNTDASSSDSSSHHGSHRRIRRKDSAKSISSLCSTSPPGTTTGSDVKIEKLRSKLDKERATVKALQKQKEAYNKDVLFLSKNVDDLAADNIEWKKKFENEKTLKERFQDDLSSTMDKLNEATEQLRQLETQTRALKSEIDDKNKELRELEKKRPSKYNKTVEGKSSDRLLAAQLHHSQNQVRLLKSTMEQFLRMGVFNDDLNSSNHMTSPTTSIDAVVADLKSGRSRPQRRTHSPGNKSSTTHTPSEEKPNTAAATAAAAASVGTTATAATAAGAYPAISRSRKSLVPTEITETLNNTKTTKTPQQKKLNAPLEECTEELDVQLRELLREKELLQAEYSKAPSSGGNALVRRRREELESRLDTVDSQMCRIKLKMRSRNIL</sequence>
<feature type="compositionally biased region" description="Basic and acidic residues" evidence="2">
    <location>
        <begin position="165"/>
        <end position="182"/>
    </location>
</feature>
<proteinExistence type="predicted"/>
<feature type="region of interest" description="Disordered" evidence="2">
    <location>
        <begin position="527"/>
        <end position="568"/>
    </location>
</feature>
<dbReference type="OrthoDB" id="5600564at2759"/>
<feature type="compositionally biased region" description="Low complexity" evidence="2">
    <location>
        <begin position="529"/>
        <end position="540"/>
    </location>
</feature>
<feature type="compositionally biased region" description="Acidic residues" evidence="2">
    <location>
        <begin position="220"/>
        <end position="236"/>
    </location>
</feature>
<dbReference type="PANTHER" id="PTHR14312:SF1">
    <property type="entry name" value="BASIC-LEUCINE ZIPPER TRANSCRIPTION FACTOR A"/>
    <property type="match status" value="1"/>
</dbReference>
<evidence type="ECO:0000313" key="3">
    <source>
        <dbReference type="EMBL" id="KAG2208076.1"/>
    </source>
</evidence>
<evidence type="ECO:0008006" key="5">
    <source>
        <dbReference type="Google" id="ProtNLM"/>
    </source>
</evidence>
<feature type="compositionally biased region" description="Polar residues" evidence="2">
    <location>
        <begin position="841"/>
        <end position="851"/>
    </location>
</feature>
<feature type="compositionally biased region" description="Polar residues" evidence="2">
    <location>
        <begin position="115"/>
        <end position="150"/>
    </location>
</feature>
<evidence type="ECO:0000256" key="1">
    <source>
        <dbReference type="SAM" id="Coils"/>
    </source>
</evidence>
<dbReference type="AlphaFoldDB" id="A0A8H7RBG6"/>
<protein>
    <recommendedName>
        <fullName evidence="5">Enkurin domain-containing protein</fullName>
    </recommendedName>
</protein>
<dbReference type="GO" id="GO:0005634">
    <property type="term" value="C:nucleus"/>
    <property type="evidence" value="ECO:0007669"/>
    <property type="project" value="TreeGrafter"/>
</dbReference>
<feature type="coiled-coil region" evidence="1">
    <location>
        <begin position="655"/>
        <end position="766"/>
    </location>
</feature>
<feature type="region of interest" description="Disordered" evidence="2">
    <location>
        <begin position="585"/>
        <end position="654"/>
    </location>
</feature>
<feature type="compositionally biased region" description="Low complexity" evidence="2">
    <location>
        <begin position="641"/>
        <end position="651"/>
    </location>
</feature>
<keyword evidence="4" id="KW-1185">Reference proteome</keyword>
<feature type="region of interest" description="Disordered" evidence="2">
    <location>
        <begin position="829"/>
        <end position="860"/>
    </location>
</feature>
<feature type="compositionally biased region" description="Basic residues" evidence="2">
    <location>
        <begin position="621"/>
        <end position="631"/>
    </location>
</feature>
<feature type="region of interest" description="Disordered" evidence="2">
    <location>
        <begin position="39"/>
        <end position="197"/>
    </location>
</feature>
<feature type="compositionally biased region" description="Polar residues" evidence="2">
    <location>
        <begin position="95"/>
        <end position="105"/>
    </location>
</feature>
<feature type="compositionally biased region" description="Basic residues" evidence="2">
    <location>
        <begin position="292"/>
        <end position="301"/>
    </location>
</feature>
<feature type="coiled-coil region" evidence="1">
    <location>
        <begin position="920"/>
        <end position="974"/>
    </location>
</feature>
<evidence type="ECO:0000313" key="4">
    <source>
        <dbReference type="Proteomes" id="UP000603453"/>
    </source>
</evidence>
<feature type="compositionally biased region" description="Low complexity" evidence="2">
    <location>
        <begin position="585"/>
        <end position="617"/>
    </location>
</feature>
<reference evidence="3" key="1">
    <citation type="submission" date="2020-12" db="EMBL/GenBank/DDBJ databases">
        <title>Metabolic potential, ecology and presence of endohyphal bacteria is reflected in genomic diversity of Mucoromycotina.</title>
        <authorList>
            <person name="Muszewska A."/>
            <person name="Okrasinska A."/>
            <person name="Steczkiewicz K."/>
            <person name="Drgas O."/>
            <person name="Orlowska M."/>
            <person name="Perlinska-Lenart U."/>
            <person name="Aleksandrzak-Piekarczyk T."/>
            <person name="Szatraj K."/>
            <person name="Zielenkiewicz U."/>
            <person name="Pilsyk S."/>
            <person name="Malc E."/>
            <person name="Mieczkowski P."/>
            <person name="Kruszewska J.S."/>
            <person name="Biernat P."/>
            <person name="Pawlowska J."/>
        </authorList>
    </citation>
    <scope>NUCLEOTIDE SEQUENCE</scope>
    <source>
        <strain evidence="3">WA0000017839</strain>
    </source>
</reference>